<evidence type="ECO:0000256" key="5">
    <source>
        <dbReference type="ARBA" id="ARBA00023136"/>
    </source>
</evidence>
<comment type="caution">
    <text evidence="8">The sequence shown here is derived from an EMBL/GenBank/DDBJ whole genome shotgun (WGS) entry which is preliminary data.</text>
</comment>
<dbReference type="AlphaFoldDB" id="A0AAE3VLT5"/>
<comment type="similarity">
    <text evidence="2">Belongs to the drug/metabolite transporter (DMT) superfamily. 10 TMS drug/metabolite exporter (DME) (TC 2.A.7.3) family.</text>
</comment>
<evidence type="ECO:0000256" key="6">
    <source>
        <dbReference type="SAM" id="Phobius"/>
    </source>
</evidence>
<feature type="transmembrane region" description="Helical" evidence="6">
    <location>
        <begin position="195"/>
        <end position="217"/>
    </location>
</feature>
<evidence type="ECO:0000256" key="2">
    <source>
        <dbReference type="ARBA" id="ARBA00009853"/>
    </source>
</evidence>
<sequence length="318" mass="33240">MSGHGSASRPGHRAAGDDNLTLAVLTIVGTVAALSFGDAVIKLISADFLLWQIFVLRSLLAIPVLGAIGLMRRGTGLGALRIRRPLWTGLRSLLLVAMWVVYYASLPHLKLSIAASAYYTLPIFIVLFSAVLMKERISAIGWIAVGLGFAGVVLILDPNADDFNAFVLLPLVSAVFYALAMILTRTRCRDEHPLALSLALNLAFVAAGVLGSALVGLDGSGGSGYLVGAWTPMGASQWAAMIVLAATVVVASVGTAVAYQVGRPSVVASFDFAYVGFAVIWGVLIFGEVPEPQAAVGIVLVVAAGLLAVRRRTQAGRD</sequence>
<proteinExistence type="inferred from homology"/>
<evidence type="ECO:0000256" key="4">
    <source>
        <dbReference type="ARBA" id="ARBA00022989"/>
    </source>
</evidence>
<keyword evidence="3 6" id="KW-0812">Transmembrane</keyword>
<dbReference type="InterPro" id="IPR037185">
    <property type="entry name" value="EmrE-like"/>
</dbReference>
<feature type="transmembrane region" description="Helical" evidence="6">
    <location>
        <begin position="86"/>
        <end position="105"/>
    </location>
</feature>
<evidence type="ECO:0000256" key="3">
    <source>
        <dbReference type="ARBA" id="ARBA00022692"/>
    </source>
</evidence>
<accession>A0AAE3VLT5</accession>
<protein>
    <submittedName>
        <fullName evidence="8">Drug/metabolite transporter (DMT)-like permease</fullName>
    </submittedName>
</protein>
<keyword evidence="5 6" id="KW-0472">Membrane</keyword>
<dbReference type="RefSeq" id="WP_306884117.1">
    <property type="nucleotide sequence ID" value="NZ_JAUSUL010000001.1"/>
</dbReference>
<dbReference type="Pfam" id="PF00892">
    <property type="entry name" value="EamA"/>
    <property type="match status" value="1"/>
</dbReference>
<evidence type="ECO:0000313" key="8">
    <source>
        <dbReference type="EMBL" id="MDQ0314345.1"/>
    </source>
</evidence>
<dbReference type="Proteomes" id="UP001229244">
    <property type="component" value="Unassembled WGS sequence"/>
</dbReference>
<keyword evidence="4 6" id="KW-1133">Transmembrane helix</keyword>
<evidence type="ECO:0000259" key="7">
    <source>
        <dbReference type="Pfam" id="PF00892"/>
    </source>
</evidence>
<feature type="transmembrane region" description="Helical" evidence="6">
    <location>
        <begin position="237"/>
        <end position="259"/>
    </location>
</feature>
<feature type="transmembrane region" description="Helical" evidence="6">
    <location>
        <begin position="111"/>
        <end position="132"/>
    </location>
</feature>
<comment type="subcellular location">
    <subcellularLocation>
        <location evidence="1">Membrane</location>
        <topology evidence="1">Multi-pass membrane protein</topology>
    </subcellularLocation>
</comment>
<feature type="domain" description="EamA" evidence="7">
    <location>
        <begin position="22"/>
        <end position="156"/>
    </location>
</feature>
<evidence type="ECO:0000313" key="9">
    <source>
        <dbReference type="Proteomes" id="UP001229244"/>
    </source>
</evidence>
<evidence type="ECO:0000256" key="1">
    <source>
        <dbReference type="ARBA" id="ARBA00004141"/>
    </source>
</evidence>
<dbReference type="PANTHER" id="PTHR22911:SF6">
    <property type="entry name" value="SOLUTE CARRIER FAMILY 35 MEMBER G1"/>
    <property type="match status" value="1"/>
</dbReference>
<feature type="transmembrane region" description="Helical" evidence="6">
    <location>
        <begin position="266"/>
        <end position="286"/>
    </location>
</feature>
<feature type="transmembrane region" description="Helical" evidence="6">
    <location>
        <begin position="292"/>
        <end position="309"/>
    </location>
</feature>
<organism evidence="8 9">
    <name type="scientific">Amorphus orientalis</name>
    <dbReference type="NCBI Taxonomy" id="649198"/>
    <lineage>
        <taxon>Bacteria</taxon>
        <taxon>Pseudomonadati</taxon>
        <taxon>Pseudomonadota</taxon>
        <taxon>Alphaproteobacteria</taxon>
        <taxon>Hyphomicrobiales</taxon>
        <taxon>Amorphaceae</taxon>
        <taxon>Amorphus</taxon>
    </lineage>
</organism>
<dbReference type="EMBL" id="JAUSUL010000001">
    <property type="protein sequence ID" value="MDQ0314345.1"/>
    <property type="molecule type" value="Genomic_DNA"/>
</dbReference>
<dbReference type="PANTHER" id="PTHR22911">
    <property type="entry name" value="ACYL-MALONYL CONDENSING ENZYME-RELATED"/>
    <property type="match status" value="1"/>
</dbReference>
<feature type="transmembrane region" description="Helical" evidence="6">
    <location>
        <begin position="139"/>
        <end position="157"/>
    </location>
</feature>
<dbReference type="GO" id="GO:0016020">
    <property type="term" value="C:membrane"/>
    <property type="evidence" value="ECO:0007669"/>
    <property type="project" value="UniProtKB-SubCell"/>
</dbReference>
<dbReference type="SUPFAM" id="SSF103481">
    <property type="entry name" value="Multidrug resistance efflux transporter EmrE"/>
    <property type="match status" value="2"/>
</dbReference>
<gene>
    <name evidence="8" type="ORF">J2S73_000782</name>
</gene>
<dbReference type="InterPro" id="IPR000620">
    <property type="entry name" value="EamA_dom"/>
</dbReference>
<feature type="transmembrane region" description="Helical" evidence="6">
    <location>
        <begin position="49"/>
        <end position="70"/>
    </location>
</feature>
<feature type="transmembrane region" description="Helical" evidence="6">
    <location>
        <begin position="20"/>
        <end position="37"/>
    </location>
</feature>
<reference evidence="8" key="1">
    <citation type="submission" date="2023-07" db="EMBL/GenBank/DDBJ databases">
        <title>Genomic Encyclopedia of Type Strains, Phase IV (KMG-IV): sequencing the most valuable type-strain genomes for metagenomic binning, comparative biology and taxonomic classification.</title>
        <authorList>
            <person name="Goeker M."/>
        </authorList>
    </citation>
    <scope>NUCLEOTIDE SEQUENCE</scope>
    <source>
        <strain evidence="8">DSM 21202</strain>
    </source>
</reference>
<feature type="transmembrane region" description="Helical" evidence="6">
    <location>
        <begin position="163"/>
        <end position="183"/>
    </location>
</feature>
<keyword evidence="9" id="KW-1185">Reference proteome</keyword>
<name>A0AAE3VLT5_9HYPH</name>